<keyword evidence="2" id="KW-1185">Reference proteome</keyword>
<sequence length="368" mass="41004">MQHEVRDTASLCASETSHTHQLLQIGSLADVRSDGCYRAIGASRVVLKECRGRLGQLRGWESLLDEETKGLHWRTCTTPLDSATVIHWEMVSFRVVRAPNWDWTTGLPSKHYPPRPKNPPVQHPIRLQIQYCLLSSWIAEALLQHAVHYHHHQYGVYTRRPGVNSYTVHEHQQTIVVSGTLDDGMRPLTFTACAAQAFSCSAIVSYEPEENRDQPSKAREMGRCLPPDVHFNPTCHVSRHGVLPEEGERYSGRRRQPPEPPEPHAPPENNPPPEIHTLPANLEMPLRQGLRRRQPDPLPPQGARAVRLHVAGGVGAPALPAGVSVAVPPPAASASRKSRNGIVWLLCALQILRVRYPVTVQERVTLTG</sequence>
<protein>
    <submittedName>
        <fullName evidence="1">Uncharacterized protein</fullName>
    </submittedName>
</protein>
<gene>
    <name evidence="1" type="ORF">BO66DRAFT_401905</name>
</gene>
<organism evidence="1 2">
    <name type="scientific">Aspergillus aculeatinus CBS 121060</name>
    <dbReference type="NCBI Taxonomy" id="1448322"/>
    <lineage>
        <taxon>Eukaryota</taxon>
        <taxon>Fungi</taxon>
        <taxon>Dikarya</taxon>
        <taxon>Ascomycota</taxon>
        <taxon>Pezizomycotina</taxon>
        <taxon>Eurotiomycetes</taxon>
        <taxon>Eurotiomycetidae</taxon>
        <taxon>Eurotiales</taxon>
        <taxon>Aspergillaceae</taxon>
        <taxon>Aspergillus</taxon>
        <taxon>Aspergillus subgen. Circumdati</taxon>
    </lineage>
</organism>
<reference evidence="1" key="1">
    <citation type="submission" date="2018-02" db="EMBL/GenBank/DDBJ databases">
        <title>The genomes of Aspergillus section Nigri reveals drivers in fungal speciation.</title>
        <authorList>
            <consortium name="DOE Joint Genome Institute"/>
            <person name="Vesth T.C."/>
            <person name="Nybo J."/>
            <person name="Theobald S."/>
            <person name="Brandl J."/>
            <person name="Frisvad J.C."/>
            <person name="Nielsen K.F."/>
            <person name="Lyhne E.K."/>
            <person name="Kogle M.E."/>
            <person name="Kuo A."/>
            <person name="Riley R."/>
            <person name="Clum A."/>
            <person name="Nolan M."/>
            <person name="Lipzen A."/>
            <person name="Salamov A."/>
            <person name="Henrissat B."/>
            <person name="Wiebenga A."/>
            <person name="De vries R.P."/>
            <person name="Grigoriev I.V."/>
            <person name="Mortensen U.H."/>
            <person name="Andersen M.R."/>
            <person name="Baker S.E."/>
        </authorList>
    </citation>
    <scope>NUCLEOTIDE SEQUENCE</scope>
    <source>
        <strain evidence="1">CBS 121060</strain>
    </source>
</reference>
<name>A0ACD1H906_9EURO</name>
<evidence type="ECO:0000313" key="1">
    <source>
        <dbReference type="EMBL" id="RAH69879.1"/>
    </source>
</evidence>
<dbReference type="EMBL" id="KZ824958">
    <property type="protein sequence ID" value="RAH69879.1"/>
    <property type="molecule type" value="Genomic_DNA"/>
</dbReference>
<dbReference type="Proteomes" id="UP000249661">
    <property type="component" value="Unassembled WGS sequence"/>
</dbReference>
<proteinExistence type="predicted"/>
<evidence type="ECO:0000313" key="2">
    <source>
        <dbReference type="Proteomes" id="UP000249661"/>
    </source>
</evidence>
<accession>A0ACD1H906</accession>